<dbReference type="Pfam" id="PF04909">
    <property type="entry name" value="Amidohydro_2"/>
    <property type="match status" value="1"/>
</dbReference>
<dbReference type="InterPro" id="IPR006680">
    <property type="entry name" value="Amidohydro-rel"/>
</dbReference>
<dbReference type="EMBL" id="CP002824">
    <property type="protein sequence ID" value="AEG98045.1"/>
    <property type="molecule type" value="Genomic_DNA"/>
</dbReference>
<dbReference type="PANTHER" id="PTHR43569">
    <property type="entry name" value="AMIDOHYDROLASE"/>
    <property type="match status" value="1"/>
</dbReference>
<dbReference type="GeneID" id="93311322"/>
<dbReference type="KEGG" id="eae:EAE_15670"/>
<evidence type="ECO:0000256" key="1">
    <source>
        <dbReference type="ARBA" id="ARBA00038310"/>
    </source>
</evidence>
<dbReference type="RefSeq" id="WP_015704941.1">
    <property type="nucleotide sequence ID" value="NC_015663.1"/>
</dbReference>
<proteinExistence type="inferred from homology"/>
<dbReference type="Gene3D" id="3.20.20.140">
    <property type="entry name" value="Metal-dependent hydrolases"/>
    <property type="match status" value="1"/>
</dbReference>
<gene>
    <name evidence="3" type="ordered locus">EAE_15670</name>
</gene>
<dbReference type="InterPro" id="IPR052350">
    <property type="entry name" value="Metallo-dep_Lactonases"/>
</dbReference>
<protein>
    <recommendedName>
        <fullName evidence="2">Amidohydrolase-related domain-containing protein</fullName>
    </recommendedName>
</protein>
<dbReference type="OrthoDB" id="9787654at2"/>
<name>A0A0H3FUR8_KLEAK</name>
<evidence type="ECO:0000313" key="3">
    <source>
        <dbReference type="EMBL" id="AEG98045.1"/>
    </source>
</evidence>
<dbReference type="HOGENOM" id="CLU_044590_3_1_6"/>
<feature type="domain" description="Amidohydrolase-related" evidence="2">
    <location>
        <begin position="31"/>
        <end position="342"/>
    </location>
</feature>
<accession>A0A0H3FUR8</accession>
<dbReference type="InterPro" id="IPR032466">
    <property type="entry name" value="Metal_Hydrolase"/>
</dbReference>
<dbReference type="PATRIC" id="fig|1028307.3.peg.3134"/>
<evidence type="ECO:0000313" key="4">
    <source>
        <dbReference type="Proteomes" id="UP000008881"/>
    </source>
</evidence>
<dbReference type="GO" id="GO:0016787">
    <property type="term" value="F:hydrolase activity"/>
    <property type="evidence" value="ECO:0007669"/>
    <property type="project" value="InterPro"/>
</dbReference>
<dbReference type="PANTHER" id="PTHR43569:SF1">
    <property type="entry name" value="BLL3371 PROTEIN"/>
    <property type="match status" value="1"/>
</dbReference>
<organism evidence="3 4">
    <name type="scientific">Klebsiella aerogenes (strain ATCC 13048 / DSM 30053 / CCUG 1429 / JCM 1235 / KCTC 2190 / NBRC 13534 / NCIMB 10102 / NCTC 10006 / CDC 819-56)</name>
    <name type="common">Enterobacter aerogenes</name>
    <dbReference type="NCBI Taxonomy" id="1028307"/>
    <lineage>
        <taxon>Bacteria</taxon>
        <taxon>Pseudomonadati</taxon>
        <taxon>Pseudomonadota</taxon>
        <taxon>Gammaproteobacteria</taxon>
        <taxon>Enterobacterales</taxon>
        <taxon>Enterobacteriaceae</taxon>
        <taxon>Klebsiella/Raoultella group</taxon>
        <taxon>Klebsiella</taxon>
    </lineage>
</organism>
<dbReference type="Proteomes" id="UP000008881">
    <property type="component" value="Chromosome"/>
</dbReference>
<comment type="similarity">
    <text evidence="1">Belongs to the metallo-dependent hydrolases superfamily.</text>
</comment>
<dbReference type="eggNOG" id="COG3618">
    <property type="taxonomic scope" value="Bacteria"/>
</dbReference>
<keyword evidence="4" id="KW-1185">Reference proteome</keyword>
<reference evidence="3 4" key="1">
    <citation type="journal article" date="2012" name="J. Bacteriol.">
        <title>Complete genome sequence of Enterobacter aerogenes KCTC 2190.</title>
        <authorList>
            <person name="Shin S.H."/>
            <person name="Kim S."/>
            <person name="Kim J.Y."/>
            <person name="Lee S."/>
            <person name="Um Y."/>
            <person name="Oh M.K."/>
            <person name="Kim Y.R."/>
            <person name="Lee J."/>
            <person name="Yang K.S."/>
        </authorList>
    </citation>
    <scope>NUCLEOTIDE SEQUENCE [LARGE SCALE GENOMIC DNA]</scope>
    <source>
        <strain evidence="3 4">KCTC 2190</strain>
    </source>
</reference>
<evidence type="ECO:0000259" key="2">
    <source>
        <dbReference type="Pfam" id="PF04909"/>
    </source>
</evidence>
<sequence>MEIVTAPHLAVRNEWLALHREPPLQPELPIIDAHHHLWDRQTGRYLTHEFSDDIQTSGHRVFSSVYVQCRSMLRRHGPETLKPLGEIEFASGIAAMFASGHYANALGCEAIIGGLNLLAGDAMQPAIESALALSGGRLRGMRNPLAWHPDPRVTSSPVTPPAGLALSEPFRRGAACLAQNGLSLDVWVYHTQLDEIAELARQIPTLQIVLDHCGGPVGVGPYSERDPDMFQQWRSSMRHLAELPNVCVKISGFGMTVRGFPFAAAETPPDSQMLAQAWQPWFETIIALFGAERCMFASNFPVDKGMFSYGVFWNACKRLAQQASPDEQAQLFWRTAATCYRITSVENINDQ</sequence>
<dbReference type="SUPFAM" id="SSF51556">
    <property type="entry name" value="Metallo-dependent hydrolases"/>
    <property type="match status" value="1"/>
</dbReference>
<dbReference type="AlphaFoldDB" id="A0A0H3FUR8"/>